<gene>
    <name evidence="2" type="ORF">g.1754</name>
</gene>
<reference evidence="2" key="1">
    <citation type="submission" date="2015-12" db="EMBL/GenBank/DDBJ databases">
        <title>De novo transcriptome assembly of four potential Pierce s Disease insect vectors from Arizona vineyards.</title>
        <authorList>
            <person name="Tassone E.E."/>
        </authorList>
    </citation>
    <scope>NUCLEOTIDE SEQUENCE</scope>
</reference>
<feature type="non-terminal residue" evidence="2">
    <location>
        <position position="851"/>
    </location>
</feature>
<keyword evidence="1" id="KW-0175">Coiled coil</keyword>
<evidence type="ECO:0000256" key="1">
    <source>
        <dbReference type="SAM" id="Coils"/>
    </source>
</evidence>
<sequence>INNKVTPNFDKADGILNKTLIEFDNVTSELEKRLTDIIIASYEPGTELTENDKKLIQDNVKTIADQIKVYKDNVRNQTTELYGVEKKFNNDTFLFDKAYIKNQCQAEDGSIETFKICVDATITVLNNASDKAINDANEAVKNVTDYRDDTNATLTKDIGSLVQSVTETYNLNRLARDENNATTSAEFISECLRTVNKTITNLNKNIEEAVADENEFKLKLQAQLDTTTKSIRASFNTQLEALDFAIVVNPGQTANYNRQKQAVSAVLQVAVKQVEDNINININAYSALVAEAIKLKEELLSHQVSFVQNLNKSCESVYNSKKQYSQCIDKQCADFRTYLNDTEDKANSLTTDITISKLDIENNVTTTAEDVGKKAAETSKAESEKLFKDNNINQQSVINLALNDLGRFNITPFRNNLNTINNIANNVRTRTNAVNGTANNMFSRLSITLSVHEYAASQICPQVPIKGLLDNATSIINNSKNRVWELFTNNTQYVSDKLSLAAGLNSIVNAEIQKLQPNSIRSACKDDMNDLFKLFTCVKGLVGNFSQVFNKSSIEASAEVATSVGDVQKKTEILYEWRDNDVAREIANLTGLLGPIPESIYTGACNASKEKMLDFGQLLVNNRYNRLKPVIDRLANNVSSAADAVAARDYSNIVNINDQIKGTRDVLEAAIQAAQKKNSTFDSTKYRIEWEQGAGIGERRFKTFIDQIPGNTTVWKNQAANFKTASEAHLKNANRTAISDACYKDNVPRPSSAFVVCNNGYAYNFELGLVDMQVKLDDAAKKLAALNEDNGRKPILELSNSIVNDTRTASAQLAIRIYVEAGLDIPQNLLPYVDKKCLASGTFNGGCIIGT</sequence>
<feature type="non-terminal residue" evidence="2">
    <location>
        <position position="1"/>
    </location>
</feature>
<feature type="coiled-coil region" evidence="1">
    <location>
        <begin position="192"/>
        <end position="219"/>
    </location>
</feature>
<evidence type="ECO:0000313" key="2">
    <source>
        <dbReference type="EMBL" id="JAS35200.1"/>
    </source>
</evidence>
<proteinExistence type="predicted"/>
<dbReference type="AlphaFoldDB" id="A0A1B6EBD3"/>
<name>A0A1B6EBD3_9HEMI</name>
<protein>
    <submittedName>
        <fullName evidence="2">Uncharacterized protein</fullName>
    </submittedName>
</protein>
<dbReference type="EMBL" id="GEDC01002098">
    <property type="protein sequence ID" value="JAS35200.1"/>
    <property type="molecule type" value="Transcribed_RNA"/>
</dbReference>
<accession>A0A1B6EBD3</accession>
<organism evidence="2">
    <name type="scientific">Clastoptera arizonana</name>
    <name type="common">Arizona spittle bug</name>
    <dbReference type="NCBI Taxonomy" id="38151"/>
    <lineage>
        <taxon>Eukaryota</taxon>
        <taxon>Metazoa</taxon>
        <taxon>Ecdysozoa</taxon>
        <taxon>Arthropoda</taxon>
        <taxon>Hexapoda</taxon>
        <taxon>Insecta</taxon>
        <taxon>Pterygota</taxon>
        <taxon>Neoptera</taxon>
        <taxon>Paraneoptera</taxon>
        <taxon>Hemiptera</taxon>
        <taxon>Auchenorrhyncha</taxon>
        <taxon>Cercopoidea</taxon>
        <taxon>Clastopteridae</taxon>
        <taxon>Clastoptera</taxon>
    </lineage>
</organism>